<dbReference type="Proteomes" id="UP001597327">
    <property type="component" value="Unassembled WGS sequence"/>
</dbReference>
<keyword evidence="3" id="KW-1185">Reference proteome</keyword>
<dbReference type="Pfam" id="PF03625">
    <property type="entry name" value="DUF302"/>
    <property type="match status" value="1"/>
</dbReference>
<dbReference type="InterPro" id="IPR005180">
    <property type="entry name" value="DUF302"/>
</dbReference>
<dbReference type="InterPro" id="IPR035923">
    <property type="entry name" value="TT1751-like_sf"/>
</dbReference>
<protein>
    <submittedName>
        <fullName evidence="2">DUF302 domain-containing protein</fullName>
    </submittedName>
</protein>
<name>A0ABW4K0E8_9HYPH</name>
<feature type="domain" description="DUF302" evidence="1">
    <location>
        <begin position="86"/>
        <end position="141"/>
    </location>
</feature>
<organism evidence="2 3">
    <name type="scientific">Roseibium aestuarii</name>
    <dbReference type="NCBI Taxonomy" id="2600299"/>
    <lineage>
        <taxon>Bacteria</taxon>
        <taxon>Pseudomonadati</taxon>
        <taxon>Pseudomonadota</taxon>
        <taxon>Alphaproteobacteria</taxon>
        <taxon>Hyphomicrobiales</taxon>
        <taxon>Stappiaceae</taxon>
        <taxon>Roseibium</taxon>
    </lineage>
</organism>
<comment type="caution">
    <text evidence="2">The sequence shown here is derived from an EMBL/GenBank/DDBJ whole genome shotgun (WGS) entry which is preliminary data.</text>
</comment>
<dbReference type="PANTHER" id="PTHR38342">
    <property type="entry name" value="SLR5037 PROTEIN"/>
    <property type="match status" value="1"/>
</dbReference>
<dbReference type="Gene3D" id="3.30.310.70">
    <property type="entry name" value="TT1751-like domain"/>
    <property type="match status" value="1"/>
</dbReference>
<sequence length="180" mass="19312">MPAHRTIALPAQDPALLRLALLVTLALLCVQLLALRPLQASELGPRAGWQVVRSEDPFEVLSHRVKEAIKAERMGLVTRASASDGARGAGVTIPGNEVLGVFRNDYARRMLDASLSAGIEAPIRLYLMENDDGSSTLAYKMPSHVFSPYLEEGGEPLKDLAAELDMIFAAIAARATGPLP</sequence>
<evidence type="ECO:0000313" key="2">
    <source>
        <dbReference type="EMBL" id="MFD1697256.1"/>
    </source>
</evidence>
<evidence type="ECO:0000313" key="3">
    <source>
        <dbReference type="Proteomes" id="UP001597327"/>
    </source>
</evidence>
<evidence type="ECO:0000259" key="1">
    <source>
        <dbReference type="Pfam" id="PF03625"/>
    </source>
</evidence>
<gene>
    <name evidence="2" type="ORF">ACFSC7_17200</name>
</gene>
<dbReference type="SUPFAM" id="SSF103247">
    <property type="entry name" value="TT1751-like"/>
    <property type="match status" value="1"/>
</dbReference>
<accession>A0ABW4K0E8</accession>
<dbReference type="EMBL" id="JBHUFA010000015">
    <property type="protein sequence ID" value="MFD1697256.1"/>
    <property type="molecule type" value="Genomic_DNA"/>
</dbReference>
<dbReference type="PANTHER" id="PTHR38342:SF2">
    <property type="entry name" value="INNER MEMBRANE OR EXPORTED"/>
    <property type="match status" value="1"/>
</dbReference>
<reference evidence="3" key="1">
    <citation type="journal article" date="2019" name="Int. J. Syst. Evol. Microbiol.">
        <title>The Global Catalogue of Microorganisms (GCM) 10K type strain sequencing project: providing services to taxonomists for standard genome sequencing and annotation.</title>
        <authorList>
            <consortium name="The Broad Institute Genomics Platform"/>
            <consortium name="The Broad Institute Genome Sequencing Center for Infectious Disease"/>
            <person name="Wu L."/>
            <person name="Ma J."/>
        </authorList>
    </citation>
    <scope>NUCLEOTIDE SEQUENCE [LARGE SCALE GENOMIC DNA]</scope>
    <source>
        <strain evidence="3">JCM 3369</strain>
    </source>
</reference>
<dbReference type="CDD" id="cd14797">
    <property type="entry name" value="DUF302"/>
    <property type="match status" value="1"/>
</dbReference>
<proteinExistence type="predicted"/>
<dbReference type="RefSeq" id="WP_149893506.1">
    <property type="nucleotide sequence ID" value="NZ_JBHUFA010000015.1"/>
</dbReference>